<dbReference type="Gene3D" id="1.20.1730.10">
    <property type="entry name" value="Sodium/glucose cotransporter"/>
    <property type="match status" value="1"/>
</dbReference>
<dbReference type="GO" id="GO:0015730">
    <property type="term" value="P:propanoate transmembrane transport"/>
    <property type="evidence" value="ECO:0007669"/>
    <property type="project" value="TreeGrafter"/>
</dbReference>
<dbReference type="PANTHER" id="PTHR42985">
    <property type="entry name" value="SODIUM-COUPLED MONOCARBOXYLATE TRANSPORTER"/>
    <property type="match status" value="1"/>
</dbReference>
<sequence length="223" mass="24015">MCLCLPLQAATSIFGIIGGPLLGLFTLGILFPSANSTGGLAGLLSGLILSLWVGIGARVYPPLPERSRPLGLTTAGCNFTLTGHGMNLTMGPTLLPLATTILPEDIINDTVYSRPFLADRWYSLSYLYFSPIGTLTVLAVGLIVSQLTALFLDSINNTIGQIYASLCSTSSKMDQIMKRASKLHLYKENVKRDFGTKNPAFSNVELDFTEHTEPRPSAPASRF</sequence>
<dbReference type="GO" id="GO:0005343">
    <property type="term" value="F:organic acid:sodium symporter activity"/>
    <property type="evidence" value="ECO:0007669"/>
    <property type="project" value="TreeGrafter"/>
</dbReference>
<keyword evidence="3" id="KW-1003">Cell membrane</keyword>
<keyword evidence="6" id="KW-0739">Sodium transport</keyword>
<evidence type="ECO:0000313" key="9">
    <source>
        <dbReference type="Proteomes" id="UP001152622"/>
    </source>
</evidence>
<evidence type="ECO:0000256" key="1">
    <source>
        <dbReference type="ARBA" id="ARBA00004651"/>
    </source>
</evidence>
<dbReference type="GO" id="GO:0005886">
    <property type="term" value="C:plasma membrane"/>
    <property type="evidence" value="ECO:0007669"/>
    <property type="project" value="UniProtKB-SubCell"/>
</dbReference>
<accession>A0A9Q1GE66</accession>
<feature type="transmembrane region" description="Helical" evidence="7">
    <location>
        <begin position="126"/>
        <end position="152"/>
    </location>
</feature>
<dbReference type="AlphaFoldDB" id="A0A9Q1GE66"/>
<evidence type="ECO:0000256" key="5">
    <source>
        <dbReference type="ARBA" id="ARBA00023065"/>
    </source>
</evidence>
<dbReference type="PANTHER" id="PTHR42985:SF10">
    <property type="entry name" value="SODIUM-COUPLED MONOCARBOXYLATE TRANSPORTER 1"/>
    <property type="match status" value="1"/>
</dbReference>
<evidence type="ECO:0008006" key="10">
    <source>
        <dbReference type="Google" id="ProtNLM"/>
    </source>
</evidence>
<comment type="subcellular location">
    <subcellularLocation>
        <location evidence="1">Cell membrane</location>
        <topology evidence="1">Multi-pass membrane protein</topology>
    </subcellularLocation>
</comment>
<keyword evidence="7" id="KW-1133">Transmembrane helix</keyword>
<keyword evidence="9" id="KW-1185">Reference proteome</keyword>
<comment type="caution">
    <text evidence="8">The sequence shown here is derived from an EMBL/GenBank/DDBJ whole genome shotgun (WGS) entry which is preliminary data.</text>
</comment>
<dbReference type="GO" id="GO:0070062">
    <property type="term" value="C:extracellular exosome"/>
    <property type="evidence" value="ECO:0007669"/>
    <property type="project" value="TreeGrafter"/>
</dbReference>
<reference evidence="8" key="1">
    <citation type="journal article" date="2023" name="Science">
        <title>Genome structures resolve the early diversification of teleost fishes.</title>
        <authorList>
            <person name="Parey E."/>
            <person name="Louis A."/>
            <person name="Montfort J."/>
            <person name="Bouchez O."/>
            <person name="Roques C."/>
            <person name="Iampietro C."/>
            <person name="Lluch J."/>
            <person name="Castinel A."/>
            <person name="Donnadieu C."/>
            <person name="Desvignes T."/>
            <person name="Floi Bucao C."/>
            <person name="Jouanno E."/>
            <person name="Wen M."/>
            <person name="Mejri S."/>
            <person name="Dirks R."/>
            <person name="Jansen H."/>
            <person name="Henkel C."/>
            <person name="Chen W.J."/>
            <person name="Zahm M."/>
            <person name="Cabau C."/>
            <person name="Klopp C."/>
            <person name="Thompson A.W."/>
            <person name="Robinson-Rechavi M."/>
            <person name="Braasch I."/>
            <person name="Lecointre G."/>
            <person name="Bobe J."/>
            <person name="Postlethwait J.H."/>
            <person name="Berthelot C."/>
            <person name="Roest Crollius H."/>
            <person name="Guiguen Y."/>
        </authorList>
    </citation>
    <scope>NUCLEOTIDE SEQUENCE</scope>
    <source>
        <strain evidence="8">WJC10195</strain>
    </source>
</reference>
<evidence type="ECO:0000256" key="6">
    <source>
        <dbReference type="ARBA" id="ARBA00023201"/>
    </source>
</evidence>
<keyword evidence="4" id="KW-0915">Sodium</keyword>
<feature type="transmembrane region" description="Helical" evidence="7">
    <location>
        <begin position="38"/>
        <end position="60"/>
    </location>
</feature>
<dbReference type="OrthoDB" id="6132759at2759"/>
<keyword evidence="7" id="KW-0812">Transmembrane</keyword>
<keyword evidence="2" id="KW-0813">Transport</keyword>
<dbReference type="InterPro" id="IPR038377">
    <property type="entry name" value="Na/Glc_symporter_sf"/>
</dbReference>
<proteinExistence type="predicted"/>
<evidence type="ECO:0000256" key="4">
    <source>
        <dbReference type="ARBA" id="ARBA00023053"/>
    </source>
</evidence>
<keyword evidence="7" id="KW-0472">Membrane</keyword>
<keyword evidence="5" id="KW-0406">Ion transport</keyword>
<organism evidence="8 9">
    <name type="scientific">Synaphobranchus kaupii</name>
    <name type="common">Kaup's arrowtooth eel</name>
    <dbReference type="NCBI Taxonomy" id="118154"/>
    <lineage>
        <taxon>Eukaryota</taxon>
        <taxon>Metazoa</taxon>
        <taxon>Chordata</taxon>
        <taxon>Craniata</taxon>
        <taxon>Vertebrata</taxon>
        <taxon>Euteleostomi</taxon>
        <taxon>Actinopterygii</taxon>
        <taxon>Neopterygii</taxon>
        <taxon>Teleostei</taxon>
        <taxon>Anguilliformes</taxon>
        <taxon>Synaphobranchidae</taxon>
        <taxon>Synaphobranchus</taxon>
    </lineage>
</organism>
<gene>
    <name evidence="8" type="ORF">SKAU_G00027110</name>
</gene>
<dbReference type="InterPro" id="IPR051163">
    <property type="entry name" value="Sodium:Solute_Symporter_SSF"/>
</dbReference>
<dbReference type="EMBL" id="JAINUF010000001">
    <property type="protein sequence ID" value="KAJ8381933.1"/>
    <property type="molecule type" value="Genomic_DNA"/>
</dbReference>
<evidence type="ECO:0000256" key="7">
    <source>
        <dbReference type="SAM" id="Phobius"/>
    </source>
</evidence>
<evidence type="ECO:0000313" key="8">
    <source>
        <dbReference type="EMBL" id="KAJ8381933.1"/>
    </source>
</evidence>
<name>A0A9Q1GE66_SYNKA</name>
<protein>
    <recommendedName>
        <fullName evidence="10">Sodium-dependent multivitamin transporter</fullName>
    </recommendedName>
</protein>
<evidence type="ECO:0000256" key="3">
    <source>
        <dbReference type="ARBA" id="ARBA00022475"/>
    </source>
</evidence>
<dbReference type="Proteomes" id="UP001152622">
    <property type="component" value="Chromosome 1"/>
</dbReference>
<evidence type="ECO:0000256" key="2">
    <source>
        <dbReference type="ARBA" id="ARBA00022448"/>
    </source>
</evidence>
<feature type="transmembrane region" description="Helical" evidence="7">
    <location>
        <begin position="12"/>
        <end position="31"/>
    </location>
</feature>